<dbReference type="EMBL" id="QGGY01000005">
    <property type="protein sequence ID" value="PWJ76105.1"/>
    <property type="molecule type" value="Genomic_DNA"/>
</dbReference>
<protein>
    <recommendedName>
        <fullName evidence="3">Calcineurin-like phosphoesterase domain-containing protein</fullName>
    </recommendedName>
</protein>
<dbReference type="SUPFAM" id="SSF56300">
    <property type="entry name" value="Metallo-dependent phosphatases"/>
    <property type="match status" value="1"/>
</dbReference>
<dbReference type="PANTHER" id="PTHR31302">
    <property type="entry name" value="TRANSMEMBRANE PROTEIN WITH METALLOPHOSPHOESTERASE DOMAIN-RELATED"/>
    <property type="match status" value="1"/>
</dbReference>
<name>A0AB73T4Z9_9FIRM</name>
<dbReference type="GO" id="GO:0016020">
    <property type="term" value="C:membrane"/>
    <property type="evidence" value="ECO:0007669"/>
    <property type="project" value="GOC"/>
</dbReference>
<evidence type="ECO:0000313" key="4">
    <source>
        <dbReference type="EMBL" id="PWJ76105.1"/>
    </source>
</evidence>
<dbReference type="RefSeq" id="WP_109626172.1">
    <property type="nucleotide sequence ID" value="NZ_CABJAT010000005.1"/>
</dbReference>
<reference evidence="4 5" key="1">
    <citation type="submission" date="2018-05" db="EMBL/GenBank/DDBJ databases">
        <authorList>
            <person name="Goeker M."/>
            <person name="Huntemann M."/>
            <person name="Clum A."/>
            <person name="Pillay M."/>
            <person name="Palaniappan K."/>
            <person name="Varghese N."/>
            <person name="Mikhailova N."/>
            <person name="Stamatis D."/>
            <person name="Reddy T."/>
            <person name="Daum C."/>
            <person name="Shapiro N."/>
            <person name="Ivanova N."/>
            <person name="Kyrpides N."/>
            <person name="Woyke T."/>
        </authorList>
    </citation>
    <scope>NUCLEOTIDE SEQUENCE [LARGE SCALE GENOMIC DNA]</scope>
    <source>
        <strain evidence="4 5">DSM 26524</strain>
    </source>
</reference>
<dbReference type="InterPro" id="IPR029052">
    <property type="entry name" value="Metallo-depent_PP-like"/>
</dbReference>
<sequence length="266" mass="30437">MKNFQITNYEVNLDGRVPGPTSPIRMVMLSDLHGQSYGKNNSRLLRTIDAIMPDMIVVAGDMLTAAKKVEVTPVLEFMQRLAWKYPVYYANGNHESSLRMYTKKYQGVYQYYAHSLRKAGVILLEDEKLSLKIKGMPAVIYGYELHRRFYTRHSRAQLSVGEMENTIGRPDPDAYNILIAHNPMHFLTYADWGADLTLSGHLHGGFIRLPKFGGIVSPQFELFPKYDRGLYEKERHWLVVSSGLGMHSIKMRINNPPELVTVTIKD</sequence>
<evidence type="ECO:0000259" key="3">
    <source>
        <dbReference type="Pfam" id="PF00149"/>
    </source>
</evidence>
<evidence type="ECO:0000313" key="5">
    <source>
        <dbReference type="Proteomes" id="UP000245412"/>
    </source>
</evidence>
<evidence type="ECO:0000256" key="1">
    <source>
        <dbReference type="ARBA" id="ARBA00022723"/>
    </source>
</evidence>
<feature type="domain" description="Calcineurin-like phosphoesterase" evidence="3">
    <location>
        <begin position="25"/>
        <end position="204"/>
    </location>
</feature>
<dbReference type="GO" id="GO:0046872">
    <property type="term" value="F:metal ion binding"/>
    <property type="evidence" value="ECO:0007669"/>
    <property type="project" value="UniProtKB-KW"/>
</dbReference>
<accession>A0AB73T4Z9</accession>
<dbReference type="Proteomes" id="UP000245412">
    <property type="component" value="Unassembled WGS sequence"/>
</dbReference>
<dbReference type="InterPro" id="IPR051158">
    <property type="entry name" value="Metallophosphoesterase_sf"/>
</dbReference>
<dbReference type="PANTHER" id="PTHR31302:SF31">
    <property type="entry name" value="PHOSPHODIESTERASE YAEI"/>
    <property type="match status" value="1"/>
</dbReference>
<proteinExistence type="predicted"/>
<keyword evidence="1" id="KW-0479">Metal-binding</keyword>
<keyword evidence="2" id="KW-0378">Hydrolase</keyword>
<keyword evidence="5" id="KW-1185">Reference proteome</keyword>
<dbReference type="GO" id="GO:0008758">
    <property type="term" value="F:UDP-2,3-diacylglucosamine hydrolase activity"/>
    <property type="evidence" value="ECO:0007669"/>
    <property type="project" value="TreeGrafter"/>
</dbReference>
<dbReference type="AlphaFoldDB" id="A0AB73T4Z9"/>
<gene>
    <name evidence="4" type="ORF">C7383_105140</name>
</gene>
<dbReference type="Gene3D" id="3.60.21.10">
    <property type="match status" value="1"/>
</dbReference>
<dbReference type="Pfam" id="PF00149">
    <property type="entry name" value="Metallophos"/>
    <property type="match status" value="1"/>
</dbReference>
<organism evidence="4 5">
    <name type="scientific">Murimonas intestini</name>
    <dbReference type="NCBI Taxonomy" id="1337051"/>
    <lineage>
        <taxon>Bacteria</taxon>
        <taxon>Bacillati</taxon>
        <taxon>Bacillota</taxon>
        <taxon>Clostridia</taxon>
        <taxon>Lachnospirales</taxon>
        <taxon>Lachnospiraceae</taxon>
        <taxon>Murimonas</taxon>
    </lineage>
</organism>
<dbReference type="InterPro" id="IPR004843">
    <property type="entry name" value="Calcineurin-like_PHP"/>
</dbReference>
<comment type="caution">
    <text evidence="4">The sequence shown here is derived from an EMBL/GenBank/DDBJ whole genome shotgun (WGS) entry which is preliminary data.</text>
</comment>
<evidence type="ECO:0000256" key="2">
    <source>
        <dbReference type="ARBA" id="ARBA00022801"/>
    </source>
</evidence>
<dbReference type="GO" id="GO:0009245">
    <property type="term" value="P:lipid A biosynthetic process"/>
    <property type="evidence" value="ECO:0007669"/>
    <property type="project" value="TreeGrafter"/>
</dbReference>